<organism evidence="3 4">
    <name type="scientific">Marinobacterium lutimaris</name>
    <dbReference type="NCBI Taxonomy" id="568106"/>
    <lineage>
        <taxon>Bacteria</taxon>
        <taxon>Pseudomonadati</taxon>
        <taxon>Pseudomonadota</taxon>
        <taxon>Gammaproteobacteria</taxon>
        <taxon>Oceanospirillales</taxon>
        <taxon>Oceanospirillaceae</taxon>
        <taxon>Marinobacterium</taxon>
    </lineage>
</organism>
<feature type="signal peptide" evidence="2">
    <location>
        <begin position="1"/>
        <end position="21"/>
    </location>
</feature>
<evidence type="ECO:0000256" key="1">
    <source>
        <dbReference type="SAM" id="MobiDB-lite"/>
    </source>
</evidence>
<evidence type="ECO:0008006" key="5">
    <source>
        <dbReference type="Google" id="ProtNLM"/>
    </source>
</evidence>
<feature type="compositionally biased region" description="Basic and acidic residues" evidence="1">
    <location>
        <begin position="45"/>
        <end position="78"/>
    </location>
</feature>
<feature type="region of interest" description="Disordered" evidence="1">
    <location>
        <begin position="45"/>
        <end position="84"/>
    </location>
</feature>
<keyword evidence="4" id="KW-1185">Reference proteome</keyword>
<gene>
    <name evidence="3" type="ORF">SAMN05444390_10247</name>
</gene>
<keyword evidence="2" id="KW-0732">Signal</keyword>
<name>A0A1H6AI07_9GAMM</name>
<dbReference type="OrthoDB" id="5589043at2"/>
<dbReference type="EMBL" id="FNVQ01000002">
    <property type="protein sequence ID" value="SEG48318.1"/>
    <property type="molecule type" value="Genomic_DNA"/>
</dbReference>
<protein>
    <recommendedName>
        <fullName evidence="5">CG2 omega domain protein</fullName>
    </recommendedName>
</protein>
<dbReference type="AlphaFoldDB" id="A0A1H6AI07"/>
<dbReference type="Proteomes" id="UP000236745">
    <property type="component" value="Unassembled WGS sequence"/>
</dbReference>
<evidence type="ECO:0000313" key="4">
    <source>
        <dbReference type="Proteomes" id="UP000236745"/>
    </source>
</evidence>
<sequence>MKNKLLLIAAVTLLPLSVAQAEITISTDKMEISKDCIKLEGDNVQVKSDDCSSGKFDKGDHENRSVHGDDNPGQGHDKDKKHKK</sequence>
<evidence type="ECO:0000313" key="3">
    <source>
        <dbReference type="EMBL" id="SEG48318.1"/>
    </source>
</evidence>
<feature type="chain" id="PRO_5009292703" description="CG2 omega domain protein" evidence="2">
    <location>
        <begin position="22"/>
        <end position="84"/>
    </location>
</feature>
<accession>A0A1H6AI07</accession>
<proteinExistence type="predicted"/>
<reference evidence="3 4" key="1">
    <citation type="submission" date="2016-10" db="EMBL/GenBank/DDBJ databases">
        <authorList>
            <person name="de Groot N.N."/>
        </authorList>
    </citation>
    <scope>NUCLEOTIDE SEQUENCE [LARGE SCALE GENOMIC DNA]</scope>
    <source>
        <strain evidence="3 4">DSM 22012</strain>
    </source>
</reference>
<dbReference type="RefSeq" id="WP_104003163.1">
    <property type="nucleotide sequence ID" value="NZ_FNVQ01000002.1"/>
</dbReference>
<evidence type="ECO:0000256" key="2">
    <source>
        <dbReference type="SAM" id="SignalP"/>
    </source>
</evidence>